<dbReference type="RefSeq" id="XP_018006003.1">
    <property type="nucleotide sequence ID" value="XM_018144568.1"/>
</dbReference>
<dbReference type="GO" id="GO:0000324">
    <property type="term" value="C:fungal-type vacuole"/>
    <property type="evidence" value="ECO:0007669"/>
    <property type="project" value="TreeGrafter"/>
</dbReference>
<name>A0A0N1P271_9EURO</name>
<organism evidence="6 7">
    <name type="scientific">Cyphellophora attinorum</name>
    <dbReference type="NCBI Taxonomy" id="1664694"/>
    <lineage>
        <taxon>Eukaryota</taxon>
        <taxon>Fungi</taxon>
        <taxon>Dikarya</taxon>
        <taxon>Ascomycota</taxon>
        <taxon>Pezizomycotina</taxon>
        <taxon>Eurotiomycetes</taxon>
        <taxon>Chaetothyriomycetidae</taxon>
        <taxon>Chaetothyriales</taxon>
        <taxon>Cyphellophoraceae</taxon>
        <taxon>Cyphellophora</taxon>
    </lineage>
</organism>
<comment type="subcellular location">
    <subcellularLocation>
        <location evidence="1">Membrane</location>
        <topology evidence="1">Multi-pass membrane protein</topology>
    </subcellularLocation>
</comment>
<dbReference type="PANTHER" id="PTHR31465">
    <property type="entry name" value="PROTEIN RTA1-RELATED"/>
    <property type="match status" value="1"/>
</dbReference>
<proteinExistence type="predicted"/>
<feature type="transmembrane region" description="Helical" evidence="5">
    <location>
        <begin position="224"/>
        <end position="242"/>
    </location>
</feature>
<evidence type="ECO:0000313" key="7">
    <source>
        <dbReference type="Proteomes" id="UP000038010"/>
    </source>
</evidence>
<dbReference type="InterPro" id="IPR007568">
    <property type="entry name" value="RTA1"/>
</dbReference>
<evidence type="ECO:0000256" key="4">
    <source>
        <dbReference type="ARBA" id="ARBA00023136"/>
    </source>
</evidence>
<keyword evidence="2 5" id="KW-0812">Transmembrane</keyword>
<feature type="transmembrane region" description="Helical" evidence="5">
    <location>
        <begin position="105"/>
        <end position="129"/>
    </location>
</feature>
<protein>
    <submittedName>
        <fullName evidence="6">Sphingoid long-chain base transporter RSB1</fullName>
    </submittedName>
</protein>
<dbReference type="Proteomes" id="UP000038010">
    <property type="component" value="Unassembled WGS sequence"/>
</dbReference>
<dbReference type="STRING" id="1664694.A0A0N1P271"/>
<evidence type="ECO:0000256" key="5">
    <source>
        <dbReference type="SAM" id="Phobius"/>
    </source>
</evidence>
<keyword evidence="7" id="KW-1185">Reference proteome</keyword>
<dbReference type="VEuPathDB" id="FungiDB:AB675_442"/>
<dbReference type="AlphaFoldDB" id="A0A0N1P271"/>
<dbReference type="GO" id="GO:0005886">
    <property type="term" value="C:plasma membrane"/>
    <property type="evidence" value="ECO:0007669"/>
    <property type="project" value="TreeGrafter"/>
</dbReference>
<feature type="transmembrane region" description="Helical" evidence="5">
    <location>
        <begin position="262"/>
        <end position="280"/>
    </location>
</feature>
<feature type="transmembrane region" description="Helical" evidence="5">
    <location>
        <begin position="74"/>
        <end position="93"/>
    </location>
</feature>
<gene>
    <name evidence="6" type="ORF">AB675_442</name>
</gene>
<keyword evidence="4 5" id="KW-0472">Membrane</keyword>
<dbReference type="GeneID" id="28736438"/>
<keyword evidence="3 5" id="KW-1133">Transmembrane helix</keyword>
<evidence type="ECO:0000313" key="6">
    <source>
        <dbReference type="EMBL" id="KPI46040.1"/>
    </source>
</evidence>
<evidence type="ECO:0000256" key="2">
    <source>
        <dbReference type="ARBA" id="ARBA00022692"/>
    </source>
</evidence>
<feature type="transmembrane region" description="Helical" evidence="5">
    <location>
        <begin position="47"/>
        <end position="67"/>
    </location>
</feature>
<feature type="transmembrane region" description="Helical" evidence="5">
    <location>
        <begin position="149"/>
        <end position="168"/>
    </location>
</feature>
<evidence type="ECO:0000256" key="1">
    <source>
        <dbReference type="ARBA" id="ARBA00004141"/>
    </source>
</evidence>
<dbReference type="PANTHER" id="PTHR31465:SF9">
    <property type="entry name" value="SPHINGOID LONG-CHAIN BASE TRANSPORTER RSB1"/>
    <property type="match status" value="1"/>
</dbReference>
<accession>A0A0N1P271</accession>
<comment type="caution">
    <text evidence="6">The sequence shown here is derived from an EMBL/GenBank/DDBJ whole genome shotgun (WGS) entry which is preliminary data.</text>
</comment>
<dbReference type="Pfam" id="PF04479">
    <property type="entry name" value="RTA1"/>
    <property type="match status" value="1"/>
</dbReference>
<feature type="transmembrane region" description="Helical" evidence="5">
    <location>
        <begin position="180"/>
        <end position="203"/>
    </location>
</feature>
<reference evidence="6 7" key="1">
    <citation type="submission" date="2015-06" db="EMBL/GenBank/DDBJ databases">
        <title>Draft genome of the ant-associated black yeast Phialophora attae CBS 131958.</title>
        <authorList>
            <person name="Moreno L.F."/>
            <person name="Stielow B.J."/>
            <person name="de Hoog S."/>
            <person name="Vicente V.A."/>
            <person name="Weiss V.A."/>
            <person name="de Vries M."/>
            <person name="Cruz L.M."/>
            <person name="Souza E.M."/>
        </authorList>
    </citation>
    <scope>NUCLEOTIDE SEQUENCE [LARGE SCALE GENOMIC DNA]</scope>
    <source>
        <strain evidence="6 7">CBS 131958</strain>
    </source>
</reference>
<sequence>MSVSRINDTLYYTNGAGAVYIANGDDANCTVSTCPLELSTYGYRPSLGASGALIALYAICLIVQLGLGIRYRSWWFMGCMILGCFCEIIGYVGRILYWKNPWDDAGFIMQIVLITIGPVFFSGAIYVLLSRLVIHFGKHYSRLAPKWYIWIFIVSDVISLALQAAGGAKSASSNGGDESGVNIALAGLALQVATLVLFSLLVIDFAIRSRSVWRGAALTGRIKIFCLALAAALIFIMIRCSYRVYELSEGYSRDSEALRDEPLFIALESVMVVCAAYCLIPAHPGFAFKGDQSSASAVEKSEDLTEPVSK</sequence>
<dbReference type="EMBL" id="LFJN01000001">
    <property type="protein sequence ID" value="KPI46040.1"/>
    <property type="molecule type" value="Genomic_DNA"/>
</dbReference>
<dbReference type="OrthoDB" id="4521223at2759"/>
<evidence type="ECO:0000256" key="3">
    <source>
        <dbReference type="ARBA" id="ARBA00022989"/>
    </source>
</evidence>